<gene>
    <name evidence="1" type="ORF">E5288_WYG004600</name>
</gene>
<organism evidence="1 2">
    <name type="scientific">Bos mutus</name>
    <name type="common">wild yak</name>
    <dbReference type="NCBI Taxonomy" id="72004"/>
    <lineage>
        <taxon>Eukaryota</taxon>
        <taxon>Metazoa</taxon>
        <taxon>Chordata</taxon>
        <taxon>Craniata</taxon>
        <taxon>Vertebrata</taxon>
        <taxon>Euteleostomi</taxon>
        <taxon>Mammalia</taxon>
        <taxon>Eutheria</taxon>
        <taxon>Laurasiatheria</taxon>
        <taxon>Artiodactyla</taxon>
        <taxon>Ruminantia</taxon>
        <taxon>Pecora</taxon>
        <taxon>Bovidae</taxon>
        <taxon>Bovinae</taxon>
        <taxon>Bos</taxon>
    </lineage>
</organism>
<keyword evidence="2" id="KW-1185">Reference proteome</keyword>
<comment type="caution">
    <text evidence="1">The sequence shown here is derived from an EMBL/GenBank/DDBJ whole genome shotgun (WGS) entry which is preliminary data.</text>
</comment>
<dbReference type="EMBL" id="VBQZ03000071">
    <property type="protein sequence ID" value="MXQ91395.1"/>
    <property type="molecule type" value="Genomic_DNA"/>
</dbReference>
<sequence>MQEKYLLTTDRLKKIVLGERHPCSSFYLECMSSYKVEVYAACVLTLENSKVPEFFDDGLAWTGVINMPWLGISDACDDLDPCNIQKMLPPDLCKAGGQKQNGTQQSTVVDMQEF</sequence>
<proteinExistence type="predicted"/>
<accession>A0A6B0RNG3</accession>
<evidence type="ECO:0000313" key="1">
    <source>
        <dbReference type="EMBL" id="MXQ91395.1"/>
    </source>
</evidence>
<dbReference type="Proteomes" id="UP000322234">
    <property type="component" value="Unassembled WGS sequence"/>
</dbReference>
<dbReference type="AlphaFoldDB" id="A0A6B0RNG3"/>
<reference evidence="1" key="1">
    <citation type="submission" date="2019-10" db="EMBL/GenBank/DDBJ databases">
        <title>The sequence and de novo assembly of the wild yak genome.</title>
        <authorList>
            <person name="Liu Y."/>
        </authorList>
    </citation>
    <scope>NUCLEOTIDE SEQUENCE [LARGE SCALE GENOMIC DNA]</scope>
    <source>
        <strain evidence="1">WY2019</strain>
    </source>
</reference>
<evidence type="ECO:0000313" key="2">
    <source>
        <dbReference type="Proteomes" id="UP000322234"/>
    </source>
</evidence>
<protein>
    <submittedName>
        <fullName evidence="1">Uncharacterized protein</fullName>
    </submittedName>
</protein>
<name>A0A6B0RNG3_9CETA</name>